<gene>
    <name evidence="1" type="ORF">KP78_21730</name>
</gene>
<comment type="caution">
    <text evidence="1">The sequence shown here is derived from an EMBL/GenBank/DDBJ whole genome shotgun (WGS) entry which is preliminary data.</text>
</comment>
<proteinExistence type="predicted"/>
<dbReference type="PATRIC" id="fig|889306.3.peg.2187"/>
<evidence type="ECO:0000313" key="2">
    <source>
        <dbReference type="Proteomes" id="UP000031938"/>
    </source>
</evidence>
<dbReference type="RefSeq" id="WP_041088591.1">
    <property type="nucleotide sequence ID" value="NZ_JXRP01000017.1"/>
</dbReference>
<name>A0A0C2RVN0_9BACL</name>
<protein>
    <submittedName>
        <fullName evidence="1">Uncharacterized protein</fullName>
    </submittedName>
</protein>
<accession>A0A0C2RVN0</accession>
<evidence type="ECO:0000313" key="1">
    <source>
        <dbReference type="EMBL" id="KIL45824.1"/>
    </source>
</evidence>
<dbReference type="EMBL" id="JXRP01000017">
    <property type="protein sequence ID" value="KIL45824.1"/>
    <property type="molecule type" value="Genomic_DNA"/>
</dbReference>
<reference evidence="1 2" key="1">
    <citation type="submission" date="2015-01" db="EMBL/GenBank/DDBJ databases">
        <title>Genome sequencing of Jeotgalibacillus soli.</title>
        <authorList>
            <person name="Goh K.M."/>
            <person name="Chan K.-G."/>
            <person name="Yaakop A.S."/>
            <person name="Ee R."/>
            <person name="Gan H.M."/>
            <person name="Chan C.S."/>
        </authorList>
    </citation>
    <scope>NUCLEOTIDE SEQUENCE [LARGE SCALE GENOMIC DNA]</scope>
    <source>
        <strain evidence="1 2">P9</strain>
    </source>
</reference>
<organism evidence="1 2">
    <name type="scientific">Jeotgalibacillus soli</name>
    <dbReference type="NCBI Taxonomy" id="889306"/>
    <lineage>
        <taxon>Bacteria</taxon>
        <taxon>Bacillati</taxon>
        <taxon>Bacillota</taxon>
        <taxon>Bacilli</taxon>
        <taxon>Bacillales</taxon>
        <taxon>Caryophanaceae</taxon>
        <taxon>Jeotgalibacillus</taxon>
    </lineage>
</organism>
<sequence length="96" mass="10446">MGFIFTAFLLISGCSPEESTRKESEKAAEDTASEIAEEVTEAMEETLDGGELIFGNEGNINEITVKTNSFTLDDRVIIERFSAETFGSTSLDIVVV</sequence>
<dbReference type="AlphaFoldDB" id="A0A0C2RVN0"/>
<keyword evidence="2" id="KW-1185">Reference proteome</keyword>
<dbReference type="Proteomes" id="UP000031938">
    <property type="component" value="Unassembled WGS sequence"/>
</dbReference>